<reference evidence="1 2" key="1">
    <citation type="submission" date="2019-08" db="EMBL/GenBank/DDBJ databases">
        <title>Complete genome sequence of Candidatus Uab amorphum.</title>
        <authorList>
            <person name="Shiratori T."/>
            <person name="Suzuki S."/>
            <person name="Kakizawa Y."/>
            <person name="Ishida K."/>
        </authorList>
    </citation>
    <scope>NUCLEOTIDE SEQUENCE [LARGE SCALE GENOMIC DNA]</scope>
    <source>
        <strain evidence="1 2">SRT547</strain>
    </source>
</reference>
<keyword evidence="2" id="KW-1185">Reference proteome</keyword>
<sequence>MKESKLDRINKIYKNLCDVFIEKEGTTIFTQTKDILKPLLYDLAKITFYASVVQSKEQVQNLHTITKLYEESLQDAHFMVTDQIKNDALTRLNKLIHDMALNIGLTILLPLSKQKVMIKSVT</sequence>
<gene>
    <name evidence="1" type="ORF">UABAM_02953</name>
</gene>
<dbReference type="AlphaFoldDB" id="A0A5S9INI9"/>
<dbReference type="KEGG" id="uam:UABAM_02953"/>
<evidence type="ECO:0000313" key="2">
    <source>
        <dbReference type="Proteomes" id="UP000326354"/>
    </source>
</evidence>
<name>A0A5S9INI9_UABAM</name>
<dbReference type="RefSeq" id="WP_151968737.1">
    <property type="nucleotide sequence ID" value="NZ_AP019860.1"/>
</dbReference>
<organism evidence="1 2">
    <name type="scientific">Uabimicrobium amorphum</name>
    <dbReference type="NCBI Taxonomy" id="2596890"/>
    <lineage>
        <taxon>Bacteria</taxon>
        <taxon>Pseudomonadati</taxon>
        <taxon>Planctomycetota</taxon>
        <taxon>Candidatus Uabimicrobiia</taxon>
        <taxon>Candidatus Uabimicrobiales</taxon>
        <taxon>Candidatus Uabimicrobiaceae</taxon>
        <taxon>Candidatus Uabimicrobium</taxon>
    </lineage>
</organism>
<accession>A0A5S9INI9</accession>
<dbReference type="Proteomes" id="UP000326354">
    <property type="component" value="Chromosome"/>
</dbReference>
<evidence type="ECO:0000313" key="1">
    <source>
        <dbReference type="EMBL" id="BBM84592.1"/>
    </source>
</evidence>
<dbReference type="EMBL" id="AP019860">
    <property type="protein sequence ID" value="BBM84592.1"/>
    <property type="molecule type" value="Genomic_DNA"/>
</dbReference>
<proteinExistence type="predicted"/>
<protein>
    <submittedName>
        <fullName evidence="1">Uncharacterized protein</fullName>
    </submittedName>
</protein>